<organism evidence="1 2">
    <name type="scientific">Bradyrhizobium algeriense</name>
    <dbReference type="NCBI Taxonomy" id="634784"/>
    <lineage>
        <taxon>Bacteria</taxon>
        <taxon>Pseudomonadati</taxon>
        <taxon>Pseudomonadota</taxon>
        <taxon>Alphaproteobacteria</taxon>
        <taxon>Hyphomicrobiales</taxon>
        <taxon>Nitrobacteraceae</taxon>
        <taxon>Bradyrhizobium</taxon>
    </lineage>
</organism>
<accession>A0ABU8BQB8</accession>
<protein>
    <submittedName>
        <fullName evidence="1">Uncharacterized protein</fullName>
    </submittedName>
</protein>
<name>A0ABU8BQB8_9BRAD</name>
<proteinExistence type="predicted"/>
<dbReference type="Proteomes" id="UP001364224">
    <property type="component" value="Unassembled WGS sequence"/>
</dbReference>
<dbReference type="EMBL" id="JAZHRV010000001">
    <property type="protein sequence ID" value="MEH2560108.1"/>
    <property type="molecule type" value="Genomic_DNA"/>
</dbReference>
<dbReference type="RefSeq" id="WP_334488940.1">
    <property type="nucleotide sequence ID" value="NZ_JAZHRV010000001.1"/>
</dbReference>
<evidence type="ECO:0000313" key="2">
    <source>
        <dbReference type="Proteomes" id="UP001364224"/>
    </source>
</evidence>
<gene>
    <name evidence="1" type="ORF">V1286_007637</name>
</gene>
<sequence length="87" mass="9737">MLKNDFTPAAMAEALAKSADYRVLQRPVRRGAFTPPVGQSTKTGILLDVETMIWNLHSDPLSIYMINHMDPLQSSFDRAVHGAVRIR</sequence>
<evidence type="ECO:0000313" key="1">
    <source>
        <dbReference type="EMBL" id="MEH2560108.1"/>
    </source>
</evidence>
<comment type="caution">
    <text evidence="1">The sequence shown here is derived from an EMBL/GenBank/DDBJ whole genome shotgun (WGS) entry which is preliminary data.</text>
</comment>
<keyword evidence="2" id="KW-1185">Reference proteome</keyword>
<reference evidence="1 2" key="1">
    <citation type="submission" date="2024-02" db="EMBL/GenBank/DDBJ databases">
        <title>Adaptive strategies in a cosmopolitan and abundant soil bacterium.</title>
        <authorList>
            <person name="Carini P."/>
        </authorList>
    </citation>
    <scope>NUCLEOTIDE SEQUENCE [LARGE SCALE GENOMIC DNA]</scope>
    <source>
        <strain evidence="1 2">AZCC 1608</strain>
    </source>
</reference>